<dbReference type="AlphaFoldDB" id="A0A0G2HV13"/>
<evidence type="ECO:0000256" key="6">
    <source>
        <dbReference type="ARBA" id="ARBA00023122"/>
    </source>
</evidence>
<dbReference type="Pfam" id="PF00291">
    <property type="entry name" value="PALP"/>
    <property type="match status" value="1"/>
</dbReference>
<comment type="pathway">
    <text evidence="2">Amino-acid biosynthesis; L-cysteine biosynthesis; L-cysteine from L-homocysteine and L-serine: step 1/2.</text>
</comment>
<proteinExistence type="inferred from homology"/>
<dbReference type="SMART" id="SM00116">
    <property type="entry name" value="CBS"/>
    <property type="match status" value="1"/>
</dbReference>
<dbReference type="Proteomes" id="UP000034680">
    <property type="component" value="Unassembled WGS sequence"/>
</dbReference>
<dbReference type="GO" id="GO:0070814">
    <property type="term" value="P:hydrogen sulfide biosynthetic process"/>
    <property type="evidence" value="ECO:0007669"/>
    <property type="project" value="EnsemblFungi"/>
</dbReference>
<keyword evidence="5 11" id="KW-0663">Pyridoxal phosphate</keyword>
<dbReference type="EC" id="4.2.1.22" evidence="4 11"/>
<gene>
    <name evidence="13" type="ORF">UCDDA912_g01310</name>
</gene>
<reference evidence="13 14" key="1">
    <citation type="submission" date="2015-05" db="EMBL/GenBank/DDBJ databases">
        <title>Distinctive expansion of gene families associated with plant cell wall degradation and secondary metabolism in the genomes of grapevine trunk pathogens.</title>
        <authorList>
            <person name="Lawrence D.P."/>
            <person name="Travadon R."/>
            <person name="Rolshausen P.E."/>
            <person name="Baumgartner K."/>
        </authorList>
    </citation>
    <scope>NUCLEOTIDE SEQUENCE [LARGE SCALE GENOMIC DNA]</scope>
    <source>
        <strain evidence="13">DA912</strain>
    </source>
</reference>
<dbReference type="InterPro" id="IPR036052">
    <property type="entry name" value="TrpB-like_PALP_sf"/>
</dbReference>
<dbReference type="NCBIfam" id="TIGR01137">
    <property type="entry name" value="cysta_beta"/>
    <property type="match status" value="1"/>
</dbReference>
<keyword evidence="7 11" id="KW-0456">Lyase</keyword>
<comment type="similarity">
    <text evidence="3 11">Belongs to the cysteine synthase/cystathionine beta-synthase family.</text>
</comment>
<evidence type="ECO:0000256" key="8">
    <source>
        <dbReference type="ARBA" id="ARBA00026192"/>
    </source>
</evidence>
<evidence type="ECO:0000256" key="10">
    <source>
        <dbReference type="PROSITE-ProRule" id="PRU00703"/>
    </source>
</evidence>
<sequence>MAATNGTTTNGGLSSIAEPLLKALGVGNEEIGVSDATKLIGHTPLVRLNKIPQSLGIKAKVYAKVELVNAGGSVKDRIALRMIEEAEKSGRIRPGDTLIEPTSGNTGIGLALVGAIKGYKTIITLPEKMSAEKVSVLRALGATIIRTPTQAAWDSPESHIGVARRLQKEIPRAHILDQYTNVDNPRAHEFGTAEEIWEQTHGKVTAVVAGAGTGGTISGIAKGIRKHSKDVKIIAADPFGSILALPDSLNQGDLANVSYKVEGIGYDFIPDVLDREVVDKWYKTEDRESFMYARRLIAEEGLLVGGSSGSAMAAMVRAVQDLNLDEKDTVVVVLPDSIRSYLSKFADDDWLAANDLLPSVNGAEVEAAAQKKRRASDPYGGETIRSLRLKPVTSVLSTQACADAIETMREKGFDQLPVLSPTGGKLVGLVTLGNLLSYISRGRATATSLVKDVMFDFSKIDEVVTDPRDILTAEGAASKNKKQKRHFVEITLDTPLTILSKFLEYNSAAVVTEDKDNGEGKKPVAVVTKVDLLTHMVKQSKKTPADGSPA</sequence>
<comment type="cofactor">
    <cofactor evidence="1 11">
        <name>pyridoxal 5'-phosphate</name>
        <dbReference type="ChEBI" id="CHEBI:597326"/>
    </cofactor>
</comment>
<dbReference type="InterPro" id="IPR046342">
    <property type="entry name" value="CBS_dom_sf"/>
</dbReference>
<dbReference type="SUPFAM" id="SSF53686">
    <property type="entry name" value="Tryptophan synthase beta subunit-like PLP-dependent enzymes"/>
    <property type="match status" value="1"/>
</dbReference>
<feature type="domain" description="CBS" evidence="12">
    <location>
        <begin position="388"/>
        <end position="445"/>
    </location>
</feature>
<dbReference type="Gene3D" id="3.10.580.10">
    <property type="entry name" value="CBS-domain"/>
    <property type="match status" value="1"/>
</dbReference>
<keyword evidence="14" id="KW-1185">Reference proteome</keyword>
<evidence type="ECO:0000256" key="4">
    <source>
        <dbReference type="ARBA" id="ARBA00012041"/>
    </source>
</evidence>
<keyword evidence="11" id="KW-0198">Cysteine biosynthesis</keyword>
<dbReference type="InterPro" id="IPR050214">
    <property type="entry name" value="Cys_Synth/Cystath_Beta-Synth"/>
</dbReference>
<dbReference type="PROSITE" id="PS51371">
    <property type="entry name" value="CBS"/>
    <property type="match status" value="1"/>
</dbReference>
<evidence type="ECO:0000256" key="2">
    <source>
        <dbReference type="ARBA" id="ARBA00005003"/>
    </source>
</evidence>
<dbReference type="GO" id="GO:0005737">
    <property type="term" value="C:cytoplasm"/>
    <property type="evidence" value="ECO:0007669"/>
    <property type="project" value="EnsemblFungi"/>
</dbReference>
<evidence type="ECO:0000259" key="12">
    <source>
        <dbReference type="PROSITE" id="PS51371"/>
    </source>
</evidence>
<reference evidence="13 14" key="2">
    <citation type="submission" date="2015-05" db="EMBL/GenBank/DDBJ databases">
        <authorList>
            <person name="Morales-Cruz A."/>
            <person name="Amrine K.C."/>
            <person name="Cantu D."/>
        </authorList>
    </citation>
    <scope>NUCLEOTIDE SEQUENCE [LARGE SCALE GENOMIC DNA]</scope>
    <source>
        <strain evidence="13">DA912</strain>
    </source>
</reference>
<keyword evidence="6 10" id="KW-0129">CBS domain</keyword>
<protein>
    <recommendedName>
        <fullName evidence="8 11">Cystathionine beta-synthase</fullName>
        <ecNumber evidence="4 11">4.2.1.22</ecNumber>
    </recommendedName>
</protein>
<evidence type="ECO:0000313" key="13">
    <source>
        <dbReference type="EMBL" id="KKY38618.1"/>
    </source>
</evidence>
<dbReference type="GO" id="GO:0006535">
    <property type="term" value="P:cysteine biosynthetic process from serine"/>
    <property type="evidence" value="ECO:0007669"/>
    <property type="project" value="UniProtKB-UniRule"/>
</dbReference>
<evidence type="ECO:0000256" key="1">
    <source>
        <dbReference type="ARBA" id="ARBA00001933"/>
    </source>
</evidence>
<dbReference type="Pfam" id="PF00571">
    <property type="entry name" value="CBS"/>
    <property type="match status" value="1"/>
</dbReference>
<evidence type="ECO:0000256" key="5">
    <source>
        <dbReference type="ARBA" id="ARBA00022898"/>
    </source>
</evidence>
<evidence type="ECO:0000256" key="7">
    <source>
        <dbReference type="ARBA" id="ARBA00023239"/>
    </source>
</evidence>
<dbReference type="GO" id="GO:0019346">
    <property type="term" value="P:transsulfuration"/>
    <property type="evidence" value="ECO:0007669"/>
    <property type="project" value="EnsemblFungi"/>
</dbReference>
<organism evidence="13 14">
    <name type="scientific">Diaporthe ampelina</name>
    <dbReference type="NCBI Taxonomy" id="1214573"/>
    <lineage>
        <taxon>Eukaryota</taxon>
        <taxon>Fungi</taxon>
        <taxon>Dikarya</taxon>
        <taxon>Ascomycota</taxon>
        <taxon>Pezizomycotina</taxon>
        <taxon>Sordariomycetes</taxon>
        <taxon>Sordariomycetidae</taxon>
        <taxon>Diaporthales</taxon>
        <taxon>Diaporthaceae</taxon>
        <taxon>Diaporthe</taxon>
    </lineage>
</organism>
<dbReference type="CDD" id="cd01561">
    <property type="entry name" value="CBS_like"/>
    <property type="match status" value="1"/>
</dbReference>
<evidence type="ECO:0000256" key="9">
    <source>
        <dbReference type="ARBA" id="ARBA00047490"/>
    </source>
</evidence>
<dbReference type="FunFam" id="3.40.50.1100:FF:000118">
    <property type="entry name" value="Related to CYS4-cystathionine beta-synthase"/>
    <property type="match status" value="1"/>
</dbReference>
<comment type="catalytic activity">
    <reaction evidence="9 11">
        <text>L-homocysteine + L-serine = L,L-cystathionine + H2O</text>
        <dbReference type="Rhea" id="RHEA:10112"/>
        <dbReference type="ChEBI" id="CHEBI:15377"/>
        <dbReference type="ChEBI" id="CHEBI:33384"/>
        <dbReference type="ChEBI" id="CHEBI:58161"/>
        <dbReference type="ChEBI" id="CHEBI:58199"/>
        <dbReference type="EC" id="4.2.1.22"/>
    </reaction>
</comment>
<dbReference type="InterPro" id="IPR005857">
    <property type="entry name" value="Cysta_beta_synth"/>
</dbReference>
<dbReference type="Gene3D" id="3.40.50.1100">
    <property type="match status" value="2"/>
</dbReference>
<evidence type="ECO:0000313" key="14">
    <source>
        <dbReference type="Proteomes" id="UP000034680"/>
    </source>
</evidence>
<dbReference type="GO" id="GO:0004122">
    <property type="term" value="F:cystathionine beta-synthase activity"/>
    <property type="evidence" value="ECO:0007669"/>
    <property type="project" value="UniProtKB-UniRule"/>
</dbReference>
<dbReference type="EMBL" id="LCUC01000052">
    <property type="protein sequence ID" value="KKY38618.1"/>
    <property type="molecule type" value="Genomic_DNA"/>
</dbReference>
<dbReference type="STRING" id="1214573.A0A0G2HV13"/>
<dbReference type="GO" id="GO:0007089">
    <property type="term" value="P:traversing start control point of mitotic cell cycle"/>
    <property type="evidence" value="ECO:0007669"/>
    <property type="project" value="EnsemblFungi"/>
</dbReference>
<evidence type="ECO:0000256" key="11">
    <source>
        <dbReference type="RuleBase" id="RU361204"/>
    </source>
</evidence>
<dbReference type="SUPFAM" id="SSF54631">
    <property type="entry name" value="CBS-domain pair"/>
    <property type="match status" value="1"/>
</dbReference>
<dbReference type="FunFam" id="3.40.50.1100:FF:000003">
    <property type="entry name" value="Cystathionine beta-synthase"/>
    <property type="match status" value="1"/>
</dbReference>
<dbReference type="GO" id="GO:0019343">
    <property type="term" value="P:cysteine biosynthetic process via cystathionine"/>
    <property type="evidence" value="ECO:0007669"/>
    <property type="project" value="UniProtKB-UniRule"/>
</dbReference>
<dbReference type="InterPro" id="IPR001926">
    <property type="entry name" value="TrpB-like_PALP"/>
</dbReference>
<dbReference type="InterPro" id="IPR046353">
    <property type="entry name" value="CBS_C"/>
</dbReference>
<dbReference type="OrthoDB" id="728at2759"/>
<comment type="caution">
    <text evidence="13">The sequence shown here is derived from an EMBL/GenBank/DDBJ whole genome shotgun (WGS) entry which is preliminary data.</text>
</comment>
<accession>A0A0G2HV13</accession>
<dbReference type="PANTHER" id="PTHR10314">
    <property type="entry name" value="CYSTATHIONINE BETA-SYNTHASE"/>
    <property type="match status" value="1"/>
</dbReference>
<dbReference type="PROSITE" id="PS00901">
    <property type="entry name" value="CYS_SYNTHASE"/>
    <property type="match status" value="1"/>
</dbReference>
<dbReference type="UniPathway" id="UPA00136">
    <property type="reaction ID" value="UER00201"/>
</dbReference>
<dbReference type="InterPro" id="IPR001216">
    <property type="entry name" value="P-phosphate_BS"/>
</dbReference>
<dbReference type="CDD" id="cd04608">
    <property type="entry name" value="CBS_pair_CBS"/>
    <property type="match status" value="1"/>
</dbReference>
<name>A0A0G2HV13_9PEZI</name>
<keyword evidence="11" id="KW-0028">Amino-acid biosynthesis</keyword>
<dbReference type="InterPro" id="IPR000644">
    <property type="entry name" value="CBS_dom"/>
</dbReference>
<evidence type="ECO:0000256" key="3">
    <source>
        <dbReference type="ARBA" id="ARBA00007103"/>
    </source>
</evidence>